<keyword evidence="3" id="KW-1185">Reference proteome</keyword>
<evidence type="ECO:0000313" key="2">
    <source>
        <dbReference type="EMBL" id="KAE8235368.1"/>
    </source>
</evidence>
<protein>
    <recommendedName>
        <fullName evidence="1">MULE transposase domain-containing protein</fullName>
    </recommendedName>
</protein>
<evidence type="ECO:0000313" key="3">
    <source>
        <dbReference type="Proteomes" id="UP000077521"/>
    </source>
</evidence>
<dbReference type="AlphaFoldDB" id="A0A8T8S927"/>
<comment type="caution">
    <text evidence="2">The sequence shown here is derived from an EMBL/GenBank/DDBJ whole genome shotgun (WGS) entry which is preliminary data.</text>
</comment>
<dbReference type="PANTHER" id="PTHR31973">
    <property type="entry name" value="POLYPROTEIN, PUTATIVE-RELATED"/>
    <property type="match status" value="1"/>
</dbReference>
<organism evidence="2 3">
    <name type="scientific">Tilletia indica</name>
    <dbReference type="NCBI Taxonomy" id="43049"/>
    <lineage>
        <taxon>Eukaryota</taxon>
        <taxon>Fungi</taxon>
        <taxon>Dikarya</taxon>
        <taxon>Basidiomycota</taxon>
        <taxon>Ustilaginomycotina</taxon>
        <taxon>Exobasidiomycetes</taxon>
        <taxon>Tilletiales</taxon>
        <taxon>Tilletiaceae</taxon>
        <taxon>Tilletia</taxon>
    </lineage>
</organism>
<dbReference type="InterPro" id="IPR018289">
    <property type="entry name" value="MULE_transposase_dom"/>
</dbReference>
<accession>A0A8T8S927</accession>
<dbReference type="Pfam" id="PF10551">
    <property type="entry name" value="MULE"/>
    <property type="match status" value="1"/>
</dbReference>
<dbReference type="Proteomes" id="UP000077521">
    <property type="component" value="Unassembled WGS sequence"/>
</dbReference>
<feature type="domain" description="MULE transposase" evidence="1">
    <location>
        <begin position="97"/>
        <end position="192"/>
    </location>
</feature>
<dbReference type="PANTHER" id="PTHR31973:SF187">
    <property type="entry name" value="MUTATOR TRANSPOSASE MUDRA PROTEIN"/>
    <property type="match status" value="1"/>
</dbReference>
<reference evidence="2" key="1">
    <citation type="submission" date="2016-04" db="EMBL/GenBank/DDBJ databases">
        <authorList>
            <person name="Nguyen H.D."/>
            <person name="Samba Siva P."/>
            <person name="Cullis J."/>
            <person name="Levesque C.A."/>
            <person name="Hambleton S."/>
        </authorList>
    </citation>
    <scope>NUCLEOTIDE SEQUENCE</scope>
    <source>
        <strain evidence="2">DAOMC 236416</strain>
    </source>
</reference>
<name>A0A8T8S927_9BASI</name>
<proteinExistence type="predicted"/>
<evidence type="ECO:0000259" key="1">
    <source>
        <dbReference type="Pfam" id="PF10551"/>
    </source>
</evidence>
<feature type="non-terminal residue" evidence="2">
    <location>
        <position position="218"/>
    </location>
</feature>
<reference evidence="2" key="2">
    <citation type="journal article" date="2019" name="IMA Fungus">
        <title>Genome sequencing and comparison of five Tilletia species to identify candidate genes for the detection of regulated species infecting wheat.</title>
        <authorList>
            <person name="Nguyen H.D.T."/>
            <person name="Sultana T."/>
            <person name="Kesanakurti P."/>
            <person name="Hambleton S."/>
        </authorList>
    </citation>
    <scope>NUCLEOTIDE SEQUENCE</scope>
    <source>
        <strain evidence="2">DAOMC 236416</strain>
    </source>
</reference>
<gene>
    <name evidence="2" type="ORF">A4X13_0g9519</name>
</gene>
<sequence>MVVAPDTPAKVIQTQLKHSFGMDVNLNAIYKAKKAILGDSEDEEATYFGRMTAYVEALKASDPKTYAAIEAPNEIFERIFVCPAAAQHLWTWCRQWLAVDATFMKNKYNQRLHIAATMDGTGSLVILAWALTPGETTEIWAWFFAHLKTALANLNTTNCCIVNDRNLGLIGALEQHLPLADKTWCCFHIAKNIKDNGHSEAATRHFWKMVYCKTKART</sequence>
<dbReference type="EMBL" id="LWDF02002806">
    <property type="protein sequence ID" value="KAE8235368.1"/>
    <property type="molecule type" value="Genomic_DNA"/>
</dbReference>